<feature type="transmembrane region" description="Helical" evidence="8">
    <location>
        <begin position="350"/>
        <end position="371"/>
    </location>
</feature>
<dbReference type="InterPro" id="IPR006043">
    <property type="entry name" value="NCS2"/>
</dbReference>
<dbReference type="InterPro" id="IPR045864">
    <property type="entry name" value="aa-tRNA-synth_II/BPL/LPL"/>
</dbReference>
<reference evidence="10 11" key="1">
    <citation type="submission" date="2021-07" db="EMBL/GenBank/DDBJ databases">
        <title>Draft genome sequence of carbapenem-resistant Aeromonas spp. in Japan.</title>
        <authorList>
            <person name="Maehana S."/>
            <person name="Suzuki M."/>
            <person name="Kitasato H."/>
        </authorList>
    </citation>
    <scope>NUCLEOTIDE SEQUENCE [LARGE SCALE GENOMIC DNA]</scope>
    <source>
        <strain evidence="10 11">KAM382</strain>
    </source>
</reference>
<name>A0ABD0B2A9_AERCA</name>
<dbReference type="InterPro" id="IPR017588">
    <property type="entry name" value="UacT-like"/>
</dbReference>
<keyword evidence="3" id="KW-0813">Transport</keyword>
<dbReference type="PROSITE" id="PS01116">
    <property type="entry name" value="XANTH_URACIL_PERMASE"/>
    <property type="match status" value="1"/>
</dbReference>
<keyword evidence="5 8" id="KW-0812">Transmembrane</keyword>
<dbReference type="Pfam" id="PF00860">
    <property type="entry name" value="Xan_ur_permease"/>
    <property type="match status" value="1"/>
</dbReference>
<dbReference type="PANTHER" id="PTHR42810">
    <property type="entry name" value="PURINE PERMEASE C1399.01C-RELATED"/>
    <property type="match status" value="1"/>
</dbReference>
<dbReference type="NCBIfam" id="TIGR03173">
    <property type="entry name" value="pbuX"/>
    <property type="match status" value="1"/>
</dbReference>
<dbReference type="InterPro" id="IPR006042">
    <property type="entry name" value="Xan_ur_permease"/>
</dbReference>
<comment type="caution">
    <text evidence="10">The sequence shown here is derived from an EMBL/GenBank/DDBJ whole genome shotgun (WGS) entry which is preliminary data.</text>
</comment>
<keyword evidence="6 8" id="KW-1133">Transmembrane helix</keyword>
<evidence type="ECO:0000256" key="3">
    <source>
        <dbReference type="ARBA" id="ARBA00022448"/>
    </source>
</evidence>
<evidence type="ECO:0000256" key="4">
    <source>
        <dbReference type="ARBA" id="ARBA00022475"/>
    </source>
</evidence>
<feature type="transmembrane region" description="Helical" evidence="8">
    <location>
        <begin position="377"/>
        <end position="395"/>
    </location>
</feature>
<evidence type="ECO:0000256" key="7">
    <source>
        <dbReference type="ARBA" id="ARBA00023136"/>
    </source>
</evidence>
<dbReference type="GO" id="GO:0015205">
    <property type="term" value="F:nucleobase transmembrane transporter activity"/>
    <property type="evidence" value="ECO:0007669"/>
    <property type="project" value="UniProtKB-ARBA"/>
</dbReference>
<feature type="transmembrane region" description="Helical" evidence="8">
    <location>
        <begin position="437"/>
        <end position="457"/>
    </location>
</feature>
<feature type="transmembrane region" description="Helical" evidence="8">
    <location>
        <begin position="44"/>
        <end position="63"/>
    </location>
</feature>
<dbReference type="Gene3D" id="3.30.930.10">
    <property type="entry name" value="Bira Bifunctional Protein, Domain 2"/>
    <property type="match status" value="1"/>
</dbReference>
<feature type="transmembrane region" description="Helical" evidence="8">
    <location>
        <begin position="129"/>
        <end position="151"/>
    </location>
</feature>
<feature type="domain" description="BPL/LPL catalytic" evidence="9">
    <location>
        <begin position="530"/>
        <end position="729"/>
    </location>
</feature>
<keyword evidence="7 8" id="KW-0472">Membrane</keyword>
<evidence type="ECO:0000256" key="1">
    <source>
        <dbReference type="ARBA" id="ARBA00004651"/>
    </source>
</evidence>
<feature type="transmembrane region" description="Helical" evidence="8">
    <location>
        <begin position="194"/>
        <end position="213"/>
    </location>
</feature>
<dbReference type="Pfam" id="PF21948">
    <property type="entry name" value="LplA-B_cat"/>
    <property type="match status" value="1"/>
</dbReference>
<dbReference type="InterPro" id="IPR004143">
    <property type="entry name" value="BPL_LPL_catalytic"/>
</dbReference>
<proteinExistence type="inferred from homology"/>
<keyword evidence="4" id="KW-1003">Cell membrane</keyword>
<comment type="similarity">
    <text evidence="2">Belongs to the nucleobase:cation symporter-2 (NCS2) (TC 2.A.40) family.</text>
</comment>
<dbReference type="AlphaFoldDB" id="A0ABD0B2A9"/>
<evidence type="ECO:0000256" key="2">
    <source>
        <dbReference type="ARBA" id="ARBA00008821"/>
    </source>
</evidence>
<accession>A0ABD0B2A9</accession>
<evidence type="ECO:0000256" key="6">
    <source>
        <dbReference type="ARBA" id="ARBA00022989"/>
    </source>
</evidence>
<feature type="transmembrane region" description="Helical" evidence="8">
    <location>
        <begin position="98"/>
        <end position="117"/>
    </location>
</feature>
<feature type="transmembrane region" description="Helical" evidence="8">
    <location>
        <begin position="225"/>
        <end position="245"/>
    </location>
</feature>
<gene>
    <name evidence="10" type="ORF">KAM382_03120</name>
</gene>
<dbReference type="GO" id="GO:0005886">
    <property type="term" value="C:plasma membrane"/>
    <property type="evidence" value="ECO:0007669"/>
    <property type="project" value="UniProtKB-SubCell"/>
</dbReference>
<evidence type="ECO:0000313" key="11">
    <source>
        <dbReference type="Proteomes" id="UP000737420"/>
    </source>
</evidence>
<evidence type="ECO:0000313" key="10">
    <source>
        <dbReference type="EMBL" id="GJB90251.1"/>
    </source>
</evidence>
<dbReference type="NCBIfam" id="TIGR00801">
    <property type="entry name" value="ncs2"/>
    <property type="match status" value="1"/>
</dbReference>
<feature type="transmembrane region" description="Helical" evidence="8">
    <location>
        <begin position="265"/>
        <end position="285"/>
    </location>
</feature>
<dbReference type="PANTHER" id="PTHR42810:SF2">
    <property type="entry name" value="PURINE PERMEASE C1399.01C-RELATED"/>
    <property type="match status" value="1"/>
</dbReference>
<feature type="transmembrane region" description="Helical" evidence="8">
    <location>
        <begin position="407"/>
        <end position="425"/>
    </location>
</feature>
<comment type="subcellular location">
    <subcellularLocation>
        <location evidence="1">Cell membrane</location>
        <topology evidence="1">Multi-pass membrane protein</topology>
    </subcellularLocation>
</comment>
<protein>
    <recommendedName>
        <fullName evidence="9">BPL/LPL catalytic domain-containing protein</fullName>
    </recommendedName>
</protein>
<evidence type="ECO:0000256" key="5">
    <source>
        <dbReference type="ARBA" id="ARBA00022692"/>
    </source>
</evidence>
<organism evidence="10 11">
    <name type="scientific">Aeromonas caviae</name>
    <name type="common">Aeromonas punctata</name>
    <dbReference type="NCBI Taxonomy" id="648"/>
    <lineage>
        <taxon>Bacteria</taxon>
        <taxon>Pseudomonadati</taxon>
        <taxon>Pseudomonadota</taxon>
        <taxon>Gammaproteobacteria</taxon>
        <taxon>Aeromonadales</taxon>
        <taxon>Aeromonadaceae</taxon>
        <taxon>Aeromonas</taxon>
    </lineage>
</organism>
<feature type="transmembrane region" description="Helical" evidence="8">
    <location>
        <begin position="158"/>
        <end position="182"/>
    </location>
</feature>
<evidence type="ECO:0000259" key="9">
    <source>
        <dbReference type="PROSITE" id="PS51733"/>
    </source>
</evidence>
<evidence type="ECO:0000256" key="8">
    <source>
        <dbReference type="SAM" id="Phobius"/>
    </source>
</evidence>
<dbReference type="NCBIfam" id="NF037981">
    <property type="entry name" value="NCS2_1"/>
    <property type="match status" value="1"/>
</dbReference>
<dbReference type="PROSITE" id="PS51733">
    <property type="entry name" value="BPL_LPL_CATALYTIC"/>
    <property type="match status" value="1"/>
</dbReference>
<dbReference type="SUPFAM" id="SSF55681">
    <property type="entry name" value="Class II aaRS and biotin synthetases"/>
    <property type="match status" value="1"/>
</dbReference>
<dbReference type="EMBL" id="BPOP01000002">
    <property type="protein sequence ID" value="GJB90251.1"/>
    <property type="molecule type" value="Genomic_DNA"/>
</dbReference>
<sequence>MEQAAAPSAIREAHPPRRAHSELVYGIEDVPPLPQTLFAALQHMLAMFVAIITPPLIIANALGLPADDTRYIVSMSLVMSGIASFIQTRRFGPLGSGLLSVQGTSFNFLGPIIASGLALKQAAMPTDDLLGTLFGTMLAAALTIVVMSRFLHLVKRIITPLVTGIVVLLIGLTLIKVGLISMGGGYGALADGSFASHTNLFLSLLVLGLIVLMQRSRNPWLRLSAIMIAMLAGYAVALLLGKVAAPTFDGPLVMVPVPLHYGLGFDWQLFVPLAIIFVVTALEAIGDMTATSDISGEPLEGPVYMARIKGGVLADGANSMLAAVFSTFPMSTFAQNNGVIQLTGVASRHVGLFIAAMLALLGLFPAVASLVQQIPEPVLGGATIVMFGTIAAAGVRIISREELDRRALMILAVSLAMGLGVAQVPEVLQHLPELARSVLSYGVATGGLTAILLNLLLPRRAAPGPEAPPSLHQSPATRGFTLFAPARTVLGSLCQRMPFMPYTLLPPPPAHQTPDQILAEEQRWLRECAGDGEPRALLWQGPQCLIVTRKDTRLPRYQAACEQLAAEGWPVFVRDSGGTAVPHGAGILNLSLMLPRTTTDLAHYYRLLGAPLLALLEEHGLAGSYDFVPGSFCDGQYNLVIGGRKVTGTAQRWLAPGRDHDGAVLAQAMLLVAGDVDEGTRMASRFYELAGGELRFAPGTSTTLAHAIGWQGEEAALVSRVSEALAQRLTGDIPSP</sequence>
<dbReference type="Proteomes" id="UP000737420">
    <property type="component" value="Unassembled WGS sequence"/>
</dbReference>